<feature type="domain" description="HNH nuclease" evidence="1">
    <location>
        <begin position="64"/>
        <end position="105"/>
    </location>
</feature>
<reference evidence="2 3" key="2">
    <citation type="submission" date="2017-09" db="EMBL/GenBank/DDBJ databases">
        <title>The genome of whitefly Bemisia tabaci, a global crop pest, provides novel insights into virus transmission, host adaptation and insecticide resistance.</title>
        <authorList>
            <person name="Kaur N."/>
            <person name="Kliot A."/>
            <person name="Pinheiro P.V."/>
            <person name="Luan J."/>
            <person name="Zheng Y."/>
            <person name="Liu W."/>
            <person name="Sun H."/>
            <person name="Yang X."/>
            <person name="Xu Y."/>
            <person name="Luo Y."/>
            <person name="Kruse A."/>
            <person name="Fisher T.W."/>
            <person name="Nelson D.R."/>
            <person name="Elimelech M."/>
            <person name="MacCoss M."/>
            <person name="Johnson R."/>
            <person name="Cohen E."/>
            <person name="Hunter W.B."/>
            <person name="Brown J.K."/>
            <person name="Jander G."/>
            <person name="Cilia M."/>
            <person name="Douglas A.E."/>
            <person name="Ghanim M."/>
            <person name="Simmons A.M."/>
            <person name="Wintermantel W.M."/>
            <person name="Ling K.-S."/>
            <person name="Fei Z."/>
        </authorList>
    </citation>
    <scope>NUCLEOTIDE SEQUENCE [LARGE SCALE GENOMIC DNA]</scope>
    <source>
        <strain evidence="2 3">MEAM1</strain>
    </source>
</reference>
<dbReference type="InterPro" id="IPR003615">
    <property type="entry name" value="HNH_nuc"/>
</dbReference>
<accession>A0A249DXM6</accession>
<gene>
    <name evidence="2" type="ORF">BA171_03090</name>
</gene>
<evidence type="ECO:0000259" key="1">
    <source>
        <dbReference type="Pfam" id="PF13392"/>
    </source>
</evidence>
<evidence type="ECO:0000313" key="2">
    <source>
        <dbReference type="EMBL" id="ASX26109.1"/>
    </source>
</evidence>
<proteinExistence type="predicted"/>
<sequence>MQGSKSDTRSVIKDKYVVYHERFLWSQTLAGSIIEIYQEKFCLHEIVADTLIVNVFPYGTIAIHRLVAFAFVKGYRPGFEVNHIDGIKVNNNAHNLEWVSHSQNQNQNHAVSIGLKSQAIKVKNPYTGQIFPSIRQAARTCRVAHRTASKWKIKFSGSTSKLTALFP</sequence>
<dbReference type="SUPFAM" id="SSF54060">
    <property type="entry name" value="His-Me finger endonucleases"/>
    <property type="match status" value="1"/>
</dbReference>
<dbReference type="EMBL" id="CP016303">
    <property type="protein sequence ID" value="ASX26109.1"/>
    <property type="molecule type" value="Genomic_DNA"/>
</dbReference>
<reference evidence="3" key="1">
    <citation type="submission" date="2016-06" db="EMBL/GenBank/DDBJ databases">
        <authorList>
            <person name="Chen W."/>
            <person name="Hasegawa D.K."/>
        </authorList>
    </citation>
    <scope>NUCLEOTIDE SEQUENCE [LARGE SCALE GENOMIC DNA]</scope>
    <source>
        <strain evidence="3">MEAM1</strain>
    </source>
</reference>
<dbReference type="OrthoDB" id="6631788at2"/>
<organism evidence="2 3">
    <name type="scientific">Candidatus Hamiltonella defensa</name>
    <name type="common">Bemisia tabaci</name>
    <dbReference type="NCBI Taxonomy" id="672795"/>
    <lineage>
        <taxon>Bacteria</taxon>
        <taxon>Pseudomonadati</taxon>
        <taxon>Pseudomonadota</taxon>
        <taxon>Gammaproteobacteria</taxon>
        <taxon>Enterobacterales</taxon>
        <taxon>Enterobacteriaceae</taxon>
        <taxon>aphid secondary symbionts</taxon>
        <taxon>Candidatus Williamhamiltonella</taxon>
    </lineage>
</organism>
<dbReference type="InterPro" id="IPR044925">
    <property type="entry name" value="His-Me_finger_sf"/>
</dbReference>
<evidence type="ECO:0000313" key="3">
    <source>
        <dbReference type="Proteomes" id="UP000216438"/>
    </source>
</evidence>
<dbReference type="Proteomes" id="UP000216438">
    <property type="component" value="Chromosome"/>
</dbReference>
<dbReference type="Pfam" id="PF13392">
    <property type="entry name" value="HNH_3"/>
    <property type="match status" value="1"/>
</dbReference>
<dbReference type="AlphaFoldDB" id="A0A249DXM6"/>
<protein>
    <recommendedName>
        <fullName evidence="1">HNH nuclease domain-containing protein</fullName>
    </recommendedName>
</protein>
<name>A0A249DXM6_9ENTR</name>
<dbReference type="Gene3D" id="3.90.75.20">
    <property type="match status" value="1"/>
</dbReference>